<evidence type="ECO:0000313" key="2">
    <source>
        <dbReference type="EMBL" id="KIH86536.1"/>
    </source>
</evidence>
<feature type="compositionally biased region" description="Polar residues" evidence="1">
    <location>
        <begin position="124"/>
        <end position="140"/>
    </location>
</feature>
<protein>
    <submittedName>
        <fullName evidence="2">Uncharacterized protein</fullName>
    </submittedName>
</protein>
<keyword evidence="3" id="KW-1185">Reference proteome</keyword>
<proteinExistence type="predicted"/>
<dbReference type="VEuPathDB" id="FungiDB:SPBR_08576"/>
<comment type="caution">
    <text evidence="2">The sequence shown here is derived from an EMBL/GenBank/DDBJ whole genome shotgun (WGS) entry which is preliminary data.</text>
</comment>
<dbReference type="AlphaFoldDB" id="A0A0C2IBB0"/>
<dbReference type="HOGENOM" id="CLU_1050413_0_0_1"/>
<reference evidence="2 3" key="1">
    <citation type="journal article" date="2014" name="BMC Genomics">
        <title>Comparative genomics of the major fungal agents of human and animal Sporotrichosis: Sporothrix schenckii and Sporothrix brasiliensis.</title>
        <authorList>
            <person name="Teixeira M.M."/>
            <person name="de Almeida L.G."/>
            <person name="Kubitschek-Barreira P."/>
            <person name="Alves F.L."/>
            <person name="Kioshima E.S."/>
            <person name="Abadio A.K."/>
            <person name="Fernandes L."/>
            <person name="Derengowski L.S."/>
            <person name="Ferreira K.S."/>
            <person name="Souza R.C."/>
            <person name="Ruiz J.C."/>
            <person name="de Andrade N.C."/>
            <person name="Paes H.C."/>
            <person name="Nicola A.M."/>
            <person name="Albuquerque P."/>
            <person name="Gerber A.L."/>
            <person name="Martins V.P."/>
            <person name="Peconick L.D."/>
            <person name="Neto A.V."/>
            <person name="Chaucanez C.B."/>
            <person name="Silva P.A."/>
            <person name="Cunha O.L."/>
            <person name="de Oliveira F.F."/>
            <person name="dos Santos T.C."/>
            <person name="Barros A.L."/>
            <person name="Soares M.A."/>
            <person name="de Oliveira L.M."/>
            <person name="Marini M.M."/>
            <person name="Villalobos-Duno H."/>
            <person name="Cunha M.M."/>
            <person name="de Hoog S."/>
            <person name="da Silveira J.F."/>
            <person name="Henrissat B."/>
            <person name="Nino-Vega G.A."/>
            <person name="Cisalpino P.S."/>
            <person name="Mora-Montes H.M."/>
            <person name="Almeida S.R."/>
            <person name="Stajich J.E."/>
            <person name="Lopes-Bezerra L.M."/>
            <person name="Vasconcelos A.T."/>
            <person name="Felipe M.S."/>
        </authorList>
    </citation>
    <scope>NUCLEOTIDE SEQUENCE [LARGE SCALE GENOMIC DNA]</scope>
    <source>
        <strain evidence="2 3">5110</strain>
    </source>
</reference>
<dbReference type="GeneID" id="63681735"/>
<name>A0A0C2IBB0_9PEZI</name>
<evidence type="ECO:0000256" key="1">
    <source>
        <dbReference type="SAM" id="MobiDB-lite"/>
    </source>
</evidence>
<feature type="region of interest" description="Disordered" evidence="1">
    <location>
        <begin position="118"/>
        <end position="145"/>
    </location>
</feature>
<gene>
    <name evidence="2" type="ORF">SPBR_08576</name>
</gene>
<evidence type="ECO:0000313" key="3">
    <source>
        <dbReference type="Proteomes" id="UP000031575"/>
    </source>
</evidence>
<dbReference type="EMBL" id="AWTV01000011">
    <property type="protein sequence ID" value="KIH86536.1"/>
    <property type="molecule type" value="Genomic_DNA"/>
</dbReference>
<organism evidence="2 3">
    <name type="scientific">Sporothrix brasiliensis 5110</name>
    <dbReference type="NCBI Taxonomy" id="1398154"/>
    <lineage>
        <taxon>Eukaryota</taxon>
        <taxon>Fungi</taxon>
        <taxon>Dikarya</taxon>
        <taxon>Ascomycota</taxon>
        <taxon>Pezizomycotina</taxon>
        <taxon>Sordariomycetes</taxon>
        <taxon>Sordariomycetidae</taxon>
        <taxon>Ophiostomatales</taxon>
        <taxon>Ophiostomataceae</taxon>
        <taxon>Sporothrix</taxon>
    </lineage>
</organism>
<dbReference type="RefSeq" id="XP_040614546.1">
    <property type="nucleotide sequence ID" value="XM_040766814.1"/>
</dbReference>
<accession>A0A0C2IBB0</accession>
<dbReference type="OrthoDB" id="5368615at2759"/>
<feature type="region of interest" description="Disordered" evidence="1">
    <location>
        <begin position="222"/>
        <end position="265"/>
    </location>
</feature>
<dbReference type="Proteomes" id="UP000031575">
    <property type="component" value="Unassembled WGS sequence"/>
</dbReference>
<sequence length="265" mass="28356">MMRQVRELYDNCAGYGYFATVPSSSHIVCAIFRGETALPDQLAIMYDTLRDMHLDSATHTYNVPVNENMPGNGTVVIISGKRASILPTVFVENRLVTKLEDMIPRSALEEALDLDTGQLRFDNDTGNPNDTTGGDDQSAGNIGGGMYDQGNTYAYQKYTLPVETDSGAAGPSGLSSYSTYGHAAAMEETSTAEYAQGPGMAYSQSAALMETVSKHIIQSETSYSGRGVDALEPASTPGMHTVPPEQPLSLPQHPQALGWKSVSEG</sequence>